<dbReference type="GeneID" id="31676368"/>
<dbReference type="PANTHER" id="PTHR34614">
    <property type="match status" value="1"/>
</dbReference>
<gene>
    <name evidence="2" type="ORF">FAD_0865</name>
</gene>
<dbReference type="GO" id="GO:0004803">
    <property type="term" value="F:transposase activity"/>
    <property type="evidence" value="ECO:0007669"/>
    <property type="project" value="InterPro"/>
</dbReference>
<protein>
    <submittedName>
        <fullName evidence="2">Transposase IS4 family</fullName>
    </submittedName>
</protein>
<sequence length="453" mass="52967">MTREIKKVGKYNYVYESSMVWDSEHSKRHKVSKYVGKVINGDIENPKKVREVVSIHGIYEIGHLELIFSLMKDVLSLLREEYPDDYMKIVAFSLNRLIFPLPLKYIKSWIEKTWLSRTIHELSPESLSSMLKRIGQNQDKQKSIYMKLMKRNEIIAYDTSALFSYSPGIRMAGFGHNNNDLNLPMIRTIMGFSRLRNEPCYIRLVLGSVADIDTLRKTEEELSPGTLFVMDRGFIDDNNFGKMDLNGLYFITPLKRDSKLPDYSINSNNFFMFRKRAIKYTSMTVKNYDIHVFEDILLRAMEENEYYSLIDSGKKPLYSPEKAGKIALITNVREKPQSIFELYKFRNDIEESFDVFKNLLQVDTPYIRDDDTLKGYVFVSFISLIAYYRLLKLLKEKKINNKISVKDALLQLSKIYLTDVGDRIIMAEIPKKVRELAEILELKPELFPKNVLS</sequence>
<evidence type="ECO:0000313" key="3">
    <source>
        <dbReference type="Proteomes" id="UP000192050"/>
    </source>
</evidence>
<dbReference type="KEGG" id="fai:FAD_0865"/>
<keyword evidence="3" id="KW-1185">Reference proteome</keyword>
<dbReference type="Proteomes" id="UP000192050">
    <property type="component" value="Chromosome"/>
</dbReference>
<dbReference type="InterPro" id="IPR002559">
    <property type="entry name" value="Transposase_11"/>
</dbReference>
<dbReference type="OrthoDB" id="136106at2157"/>
<dbReference type="EMBL" id="CP015363">
    <property type="protein sequence ID" value="ARD84759.1"/>
    <property type="molecule type" value="Genomic_DNA"/>
</dbReference>
<dbReference type="AlphaFoldDB" id="A0A1V0N3U2"/>
<evidence type="ECO:0000259" key="1">
    <source>
        <dbReference type="Pfam" id="PF01609"/>
    </source>
</evidence>
<accession>A0A1V0N3U2</accession>
<dbReference type="InterPro" id="IPR012337">
    <property type="entry name" value="RNaseH-like_sf"/>
</dbReference>
<organism evidence="2 3">
    <name type="scientific">Ferroplasma acidiphilum</name>
    <dbReference type="NCBI Taxonomy" id="74969"/>
    <lineage>
        <taxon>Archaea</taxon>
        <taxon>Methanobacteriati</taxon>
        <taxon>Thermoplasmatota</taxon>
        <taxon>Thermoplasmata</taxon>
        <taxon>Thermoplasmatales</taxon>
        <taxon>Ferroplasmaceae</taxon>
        <taxon>Ferroplasma</taxon>
    </lineage>
</organism>
<dbReference type="STRING" id="74969.FAD_0865"/>
<dbReference type="RefSeq" id="WP_081142088.1">
    <property type="nucleotide sequence ID" value="NZ_CP015363.1"/>
</dbReference>
<name>A0A1V0N3U2_9ARCH</name>
<reference evidence="2 3" key="1">
    <citation type="submission" date="2011-10" db="EMBL/GenBank/DDBJ databases">
        <title>Metabolic and evolutionary patterns in the extreme acidophile Ferroplasma acidiphilum.</title>
        <authorList>
            <person name="Golyshina O.V."/>
            <person name="Kozyavkin S.A."/>
            <person name="Tatusov R.L."/>
            <person name="Slesarev A.I."/>
            <person name="Golyshin P.N."/>
        </authorList>
    </citation>
    <scope>NUCLEOTIDE SEQUENCE [LARGE SCALE GENOMIC DNA]</scope>
    <source>
        <strain evidence="3">Y</strain>
    </source>
</reference>
<dbReference type="GO" id="GO:0003677">
    <property type="term" value="F:DNA binding"/>
    <property type="evidence" value="ECO:0007669"/>
    <property type="project" value="InterPro"/>
</dbReference>
<dbReference type="SUPFAM" id="SSF53098">
    <property type="entry name" value="Ribonuclease H-like"/>
    <property type="match status" value="1"/>
</dbReference>
<feature type="domain" description="Transposase IS4-like" evidence="1">
    <location>
        <begin position="190"/>
        <end position="384"/>
    </location>
</feature>
<proteinExistence type="predicted"/>
<evidence type="ECO:0000313" key="2">
    <source>
        <dbReference type="EMBL" id="ARD84759.1"/>
    </source>
</evidence>
<dbReference type="GO" id="GO:0006313">
    <property type="term" value="P:DNA transposition"/>
    <property type="evidence" value="ECO:0007669"/>
    <property type="project" value="InterPro"/>
</dbReference>
<dbReference type="PANTHER" id="PTHR34614:SF2">
    <property type="entry name" value="TRANSPOSASE IS4-LIKE DOMAIN-CONTAINING PROTEIN"/>
    <property type="match status" value="1"/>
</dbReference>
<dbReference type="Pfam" id="PF01609">
    <property type="entry name" value="DDE_Tnp_1"/>
    <property type="match status" value="1"/>
</dbReference>